<keyword evidence="2" id="KW-0812">Transmembrane</keyword>
<organism evidence="3 4">
    <name type="scientific">Vanilla planifolia</name>
    <name type="common">Vanilla</name>
    <dbReference type="NCBI Taxonomy" id="51239"/>
    <lineage>
        <taxon>Eukaryota</taxon>
        <taxon>Viridiplantae</taxon>
        <taxon>Streptophyta</taxon>
        <taxon>Embryophyta</taxon>
        <taxon>Tracheophyta</taxon>
        <taxon>Spermatophyta</taxon>
        <taxon>Magnoliopsida</taxon>
        <taxon>Liliopsida</taxon>
        <taxon>Asparagales</taxon>
        <taxon>Orchidaceae</taxon>
        <taxon>Vanilloideae</taxon>
        <taxon>Vanilleae</taxon>
        <taxon>Vanilla</taxon>
    </lineage>
</organism>
<name>A0A835RJI0_VANPL</name>
<dbReference type="AlphaFoldDB" id="A0A835RJI0"/>
<feature type="transmembrane region" description="Helical" evidence="2">
    <location>
        <begin position="162"/>
        <end position="184"/>
    </location>
</feature>
<feature type="transmembrane region" description="Helical" evidence="2">
    <location>
        <begin position="134"/>
        <end position="156"/>
    </location>
</feature>
<dbReference type="EMBL" id="JADCNM010000002">
    <property type="protein sequence ID" value="KAG0493460.1"/>
    <property type="molecule type" value="Genomic_DNA"/>
</dbReference>
<dbReference type="Pfam" id="PF01554">
    <property type="entry name" value="MatE"/>
    <property type="match status" value="1"/>
</dbReference>
<gene>
    <name evidence="3" type="ORF">HPP92_004454</name>
</gene>
<evidence type="ECO:0000256" key="2">
    <source>
        <dbReference type="SAM" id="Phobius"/>
    </source>
</evidence>
<dbReference type="InterPro" id="IPR002528">
    <property type="entry name" value="MATE_fam"/>
</dbReference>
<comment type="caution">
    <text evidence="3">The sequence shown here is derived from an EMBL/GenBank/DDBJ whole genome shotgun (WGS) entry which is preliminary data.</text>
</comment>
<feature type="transmembrane region" description="Helical" evidence="2">
    <location>
        <begin position="12"/>
        <end position="32"/>
    </location>
</feature>
<dbReference type="PANTHER" id="PTHR11206">
    <property type="entry name" value="MULTIDRUG RESISTANCE PROTEIN"/>
    <property type="match status" value="1"/>
</dbReference>
<dbReference type="GO" id="GO:0016020">
    <property type="term" value="C:membrane"/>
    <property type="evidence" value="ECO:0007669"/>
    <property type="project" value="InterPro"/>
</dbReference>
<feature type="transmembrane region" description="Helical" evidence="2">
    <location>
        <begin position="79"/>
        <end position="97"/>
    </location>
</feature>
<evidence type="ECO:0000313" key="3">
    <source>
        <dbReference type="EMBL" id="KAG0493460.1"/>
    </source>
</evidence>
<proteinExistence type="inferred from homology"/>
<dbReference type="GO" id="GO:0015297">
    <property type="term" value="F:antiporter activity"/>
    <property type="evidence" value="ECO:0007669"/>
    <property type="project" value="InterPro"/>
</dbReference>
<dbReference type="OrthoDB" id="2126698at2759"/>
<sequence length="233" mass="25203">MSGFTCKEQRELSSSLFALLASVPLALILAFSGRFLNLLHQVPHISMSAQSFVRWMIPSLFAYELQTSLMSISQNTSSLVYVISLGISAAISTIASNELGSGNPKTAKLAVFVATSTIVAEGTIRGCGRQKMGALVCLSSYYAIGIPSSILLGFVRHKGVKGLWIGNICAIFVQDLVLIIFTVLTDWAKQFIKANERMQNDGEPSNADFPDSIYLICNKQSDQSSSSISVSFE</sequence>
<dbReference type="GO" id="GO:0042910">
    <property type="term" value="F:xenobiotic transmembrane transporter activity"/>
    <property type="evidence" value="ECO:0007669"/>
    <property type="project" value="InterPro"/>
</dbReference>
<evidence type="ECO:0000256" key="1">
    <source>
        <dbReference type="ARBA" id="ARBA00010199"/>
    </source>
</evidence>
<keyword evidence="2" id="KW-1133">Transmembrane helix</keyword>
<comment type="similarity">
    <text evidence="1">Belongs to the multi antimicrobial extrusion (MATE) (TC 2.A.66.1) family.</text>
</comment>
<accession>A0A835RJI0</accession>
<keyword evidence="2" id="KW-0472">Membrane</keyword>
<reference evidence="3 4" key="1">
    <citation type="journal article" date="2020" name="Nat. Food">
        <title>A phased Vanilla planifolia genome enables genetic improvement of flavour and production.</title>
        <authorList>
            <person name="Hasing T."/>
            <person name="Tang H."/>
            <person name="Brym M."/>
            <person name="Khazi F."/>
            <person name="Huang T."/>
            <person name="Chambers A.H."/>
        </authorList>
    </citation>
    <scope>NUCLEOTIDE SEQUENCE [LARGE SCALE GENOMIC DNA]</scope>
    <source>
        <tissue evidence="3">Leaf</tissue>
    </source>
</reference>
<evidence type="ECO:0000313" key="4">
    <source>
        <dbReference type="Proteomes" id="UP000639772"/>
    </source>
</evidence>
<dbReference type="Proteomes" id="UP000639772">
    <property type="component" value="Unassembled WGS sequence"/>
</dbReference>
<protein>
    <submittedName>
        <fullName evidence="3">Uncharacterized protein</fullName>
    </submittedName>
</protein>